<accession>A0A382IJ90</accession>
<evidence type="ECO:0000313" key="2">
    <source>
        <dbReference type="EMBL" id="SVB99322.1"/>
    </source>
</evidence>
<proteinExistence type="predicted"/>
<reference evidence="2" key="1">
    <citation type="submission" date="2018-05" db="EMBL/GenBank/DDBJ databases">
        <authorList>
            <person name="Lanie J.A."/>
            <person name="Ng W.-L."/>
            <person name="Kazmierczak K.M."/>
            <person name="Andrzejewski T.M."/>
            <person name="Davidsen T.M."/>
            <person name="Wayne K.J."/>
            <person name="Tettelin H."/>
            <person name="Glass J.I."/>
            <person name="Rusch D."/>
            <person name="Podicherti R."/>
            <person name="Tsui H.-C.T."/>
            <person name="Winkler M.E."/>
        </authorList>
    </citation>
    <scope>NUCLEOTIDE SEQUENCE</scope>
</reference>
<dbReference type="AlphaFoldDB" id="A0A382IJ90"/>
<feature type="compositionally biased region" description="Basic and acidic residues" evidence="1">
    <location>
        <begin position="79"/>
        <end position="96"/>
    </location>
</feature>
<dbReference type="EMBL" id="UINC01067555">
    <property type="protein sequence ID" value="SVB99322.1"/>
    <property type="molecule type" value="Genomic_DNA"/>
</dbReference>
<feature type="region of interest" description="Disordered" evidence="1">
    <location>
        <begin position="63"/>
        <end position="96"/>
    </location>
</feature>
<feature type="non-terminal residue" evidence="2">
    <location>
        <position position="1"/>
    </location>
</feature>
<organism evidence="2">
    <name type="scientific">marine metagenome</name>
    <dbReference type="NCBI Taxonomy" id="408172"/>
    <lineage>
        <taxon>unclassified sequences</taxon>
        <taxon>metagenomes</taxon>
        <taxon>ecological metagenomes</taxon>
    </lineage>
</organism>
<name>A0A382IJ90_9ZZZZ</name>
<evidence type="ECO:0000256" key="1">
    <source>
        <dbReference type="SAM" id="MobiDB-lite"/>
    </source>
</evidence>
<gene>
    <name evidence="2" type="ORF">METZ01_LOCUS252176</name>
</gene>
<sequence>EPKLYLSELDVIELEFALGMFRDIYINNIHNMKYKEKMEEAHWYIDYALLICKNAAKSETERRYNEWRTNEIQRNGQDSGKKPHDYEHREGRGWYK</sequence>
<protein>
    <submittedName>
        <fullName evidence="2">Uncharacterized protein</fullName>
    </submittedName>
</protein>